<feature type="compositionally biased region" description="Polar residues" evidence="1">
    <location>
        <begin position="65"/>
        <end position="81"/>
    </location>
</feature>
<name>A0A836GU19_LEIEN</name>
<dbReference type="GeneID" id="94173385"/>
<feature type="compositionally biased region" description="Low complexity" evidence="1">
    <location>
        <begin position="464"/>
        <end position="477"/>
    </location>
</feature>
<comment type="caution">
    <text evidence="2">The sequence shown here is derived from an EMBL/GenBank/DDBJ whole genome shotgun (WGS) entry which is preliminary data.</text>
</comment>
<dbReference type="KEGG" id="lenr:94173385"/>
<evidence type="ECO:0000313" key="2">
    <source>
        <dbReference type="EMBL" id="KAG5480149.1"/>
    </source>
</evidence>
<protein>
    <submittedName>
        <fullName evidence="2">Uncharacterized protein</fullName>
    </submittedName>
</protein>
<dbReference type="EMBL" id="JAFHKP010000021">
    <property type="protein sequence ID" value="KAG5480149.1"/>
    <property type="molecule type" value="Genomic_DNA"/>
</dbReference>
<organism evidence="2 3">
    <name type="scientific">Leishmania enriettii</name>
    <dbReference type="NCBI Taxonomy" id="5663"/>
    <lineage>
        <taxon>Eukaryota</taxon>
        <taxon>Discoba</taxon>
        <taxon>Euglenozoa</taxon>
        <taxon>Kinetoplastea</taxon>
        <taxon>Metakinetoplastina</taxon>
        <taxon>Trypanosomatida</taxon>
        <taxon>Trypanosomatidae</taxon>
        <taxon>Leishmaniinae</taxon>
        <taxon>Leishmania</taxon>
    </lineage>
</organism>
<dbReference type="CDD" id="cd23745">
    <property type="entry name" value="RESC17_18-like"/>
    <property type="match status" value="1"/>
</dbReference>
<sequence length="538" mass="56987">MSMRRAVPLASTPGVVRYVFSPACSLHRNTSTVTSALPLPLLQSLRAPAGSSSHGTLLQVATNLSTQSRHAATSSPVSSPTGDDIPNDVLQRVAGHKQEMLRLLRLAAGQAAAPVGKMEDVFKNHLGFAETDAASARGERAASTTACGWRTAAWRALRLECYFTPAAVGSGSEGNARGCAMSVVPLDWAAALRRVATQIPYEGWTEQELLAYMRRNWPILQKHAPVWSPRYSGVSSFAELVHRHFSSIVIVTRSAVTGEVLYHRTGHNSVSVTWRASLDASANSPAPSRAPEASEACAAVQHALHILGRGHQLPVWSDVQEVAPLLSAQSGLADEHPSVWHEAFTKDAELRGTFQLEGYVRVRAAQRDQRFMTIVDCTSVSPAELTALLRQHPMRGGEVSVKLLLRDGMAPELHEAYVRACTEAVGPSSLVEDVVVDALLEPGHLLAALLETVATGMTHGVASAAASAAPPAESSAAAEDDEPETAEGDAPLPSSSAPLPVMVLCGAASREAIVAVVEAVRSPKVAITVLTPEAMKQA</sequence>
<keyword evidence="3" id="KW-1185">Reference proteome</keyword>
<reference evidence="2 3" key="1">
    <citation type="submission" date="2021-02" db="EMBL/GenBank/DDBJ databases">
        <title>Leishmania (Mundinia) enrietti genome sequencing and assembly.</title>
        <authorList>
            <person name="Almutairi H."/>
            <person name="Gatherer D."/>
        </authorList>
    </citation>
    <scope>NUCLEOTIDE SEQUENCE [LARGE SCALE GENOMIC DNA]</scope>
    <source>
        <strain evidence="2">CUR178</strain>
    </source>
</reference>
<dbReference type="OrthoDB" id="239498at2759"/>
<evidence type="ECO:0000256" key="1">
    <source>
        <dbReference type="SAM" id="MobiDB-lite"/>
    </source>
</evidence>
<dbReference type="RefSeq" id="XP_067693296.1">
    <property type="nucleotide sequence ID" value="XM_067837875.1"/>
</dbReference>
<feature type="region of interest" description="Disordered" evidence="1">
    <location>
        <begin position="65"/>
        <end position="84"/>
    </location>
</feature>
<evidence type="ECO:0000313" key="3">
    <source>
        <dbReference type="Proteomes" id="UP000674179"/>
    </source>
</evidence>
<dbReference type="Proteomes" id="UP000674179">
    <property type="component" value="Chromosome 21"/>
</dbReference>
<gene>
    <name evidence="2" type="ORF">CUR178_06202</name>
</gene>
<feature type="compositionally biased region" description="Acidic residues" evidence="1">
    <location>
        <begin position="478"/>
        <end position="487"/>
    </location>
</feature>
<proteinExistence type="predicted"/>
<feature type="region of interest" description="Disordered" evidence="1">
    <location>
        <begin position="464"/>
        <end position="494"/>
    </location>
</feature>
<dbReference type="AlphaFoldDB" id="A0A836GU19"/>
<accession>A0A836GU19</accession>